<dbReference type="PROSITE" id="PS51257">
    <property type="entry name" value="PROKAR_LIPOPROTEIN"/>
    <property type="match status" value="1"/>
</dbReference>
<dbReference type="Pfam" id="PF24092">
    <property type="entry name" value="DUF7373_C"/>
    <property type="match status" value="1"/>
</dbReference>
<dbReference type="EMBL" id="JAAXOP010000004">
    <property type="protein sequence ID" value="NKY50430.1"/>
    <property type="molecule type" value="Genomic_DNA"/>
</dbReference>
<evidence type="ECO:0000259" key="3">
    <source>
        <dbReference type="Pfam" id="PF24092"/>
    </source>
</evidence>
<proteinExistence type="predicted"/>
<name>A0A846XX88_9NOCA</name>
<dbReference type="RefSeq" id="WP_157103128.1">
    <property type="nucleotide sequence ID" value="NZ_JAAXOP010000004.1"/>
</dbReference>
<feature type="domain" description="DUF7373" evidence="2">
    <location>
        <begin position="59"/>
        <end position="251"/>
    </location>
</feature>
<evidence type="ECO:0000313" key="4">
    <source>
        <dbReference type="EMBL" id="NKY50430.1"/>
    </source>
</evidence>
<dbReference type="InterPro" id="IPR055797">
    <property type="entry name" value="DUF7373"/>
</dbReference>
<organism evidence="4 5">
    <name type="scientific">Nocardia vermiculata</name>
    <dbReference type="NCBI Taxonomy" id="257274"/>
    <lineage>
        <taxon>Bacteria</taxon>
        <taxon>Bacillati</taxon>
        <taxon>Actinomycetota</taxon>
        <taxon>Actinomycetes</taxon>
        <taxon>Mycobacteriales</taxon>
        <taxon>Nocardiaceae</taxon>
        <taxon>Nocardia</taxon>
    </lineage>
</organism>
<feature type="domain" description="DUF7373" evidence="3">
    <location>
        <begin position="293"/>
        <end position="399"/>
    </location>
</feature>
<comment type="caution">
    <text evidence="4">The sequence shown here is derived from an EMBL/GenBank/DDBJ whole genome shotgun (WGS) entry which is preliminary data.</text>
</comment>
<evidence type="ECO:0000313" key="5">
    <source>
        <dbReference type="Proteomes" id="UP000565711"/>
    </source>
</evidence>
<reference evidence="4 5" key="1">
    <citation type="submission" date="2020-04" db="EMBL/GenBank/DDBJ databases">
        <title>MicrobeNet Type strains.</title>
        <authorList>
            <person name="Nicholson A.C."/>
        </authorList>
    </citation>
    <scope>NUCLEOTIDE SEQUENCE [LARGE SCALE GENOMIC DNA]</scope>
    <source>
        <strain evidence="4 5">JCM 12354</strain>
    </source>
</reference>
<protein>
    <submittedName>
        <fullName evidence="4">Uncharacterized protein</fullName>
    </submittedName>
</protein>
<sequence>MQTVRMIGCASIALVATFTLSSCGSSITGSPTAAEIDVRKLDTGGYSSDPAYMHFDPTPSLEITKQLAAMRLLNHVANGTEIDPSLTYNTASEITDPYDKFESEGLPTNFRDILKNNEMLYGVEAGKKQNESSDPQDGDKFVGLTIYQFPTPDAAQTANSALEAADFSIAGDQNEKVQLEKYPEALTHWRPGIRTIGSRLTVGSYVLRVFTRAPKANLPDLKAQLQRIFDVQVPMLEKLPALSKREILHLPHDPEGVHRIAFAPDYLLDGPSLSVDASLTGHGAINMTGPFGEKLIEEGHVDAVGTRVVDGTTLWRSSDNAGADAVVEKFRQQVKQPIAPPKGVPDSFCDEADMSKEIFTDHRYRCVVRYRQYVARVSGPQIADAQQRAAAQYAILANSW</sequence>
<gene>
    <name evidence="4" type="ORF">HGA08_09430</name>
</gene>
<dbReference type="InterPro" id="IPR056463">
    <property type="entry name" value="DUF7373_C"/>
</dbReference>
<evidence type="ECO:0000256" key="1">
    <source>
        <dbReference type="SAM" id="SignalP"/>
    </source>
</evidence>
<keyword evidence="5" id="KW-1185">Reference proteome</keyword>
<evidence type="ECO:0000259" key="2">
    <source>
        <dbReference type="Pfam" id="PF24088"/>
    </source>
</evidence>
<dbReference type="Proteomes" id="UP000565711">
    <property type="component" value="Unassembled WGS sequence"/>
</dbReference>
<feature type="chain" id="PRO_5038810802" evidence="1">
    <location>
        <begin position="22"/>
        <end position="400"/>
    </location>
</feature>
<feature type="signal peptide" evidence="1">
    <location>
        <begin position="1"/>
        <end position="21"/>
    </location>
</feature>
<dbReference type="Pfam" id="PF24088">
    <property type="entry name" value="DUF7373"/>
    <property type="match status" value="1"/>
</dbReference>
<accession>A0A846XX88</accession>
<dbReference type="AlphaFoldDB" id="A0A846XX88"/>
<keyword evidence="1" id="KW-0732">Signal</keyword>